<accession>A0ABM3ZES9</accession>
<dbReference type="InterPro" id="IPR050143">
    <property type="entry name" value="TRIM/RBCC"/>
</dbReference>
<gene>
    <name evidence="13" type="primary">LOC117658285</name>
</gene>
<keyword evidence="3" id="KW-0963">Cytoplasm</keyword>
<dbReference type="Pfam" id="PF00643">
    <property type="entry name" value="zf-B_box"/>
    <property type="match status" value="1"/>
</dbReference>
<feature type="compositionally biased region" description="Basic and acidic residues" evidence="7">
    <location>
        <begin position="262"/>
        <end position="274"/>
    </location>
</feature>
<feature type="region of interest" description="Disordered" evidence="7">
    <location>
        <begin position="262"/>
        <end position="325"/>
    </location>
</feature>
<protein>
    <submittedName>
        <fullName evidence="13">Zinc-binding protein A33-like</fullName>
    </submittedName>
</protein>
<dbReference type="InterPro" id="IPR003879">
    <property type="entry name" value="Butyrophylin_SPRY"/>
</dbReference>
<dbReference type="SUPFAM" id="SSF57850">
    <property type="entry name" value="RING/U-box"/>
    <property type="match status" value="1"/>
</dbReference>
<dbReference type="InterPro" id="IPR000315">
    <property type="entry name" value="Znf_B-box"/>
</dbReference>
<organism evidence="12 13">
    <name type="scientific">Pantherophis guttatus</name>
    <name type="common">Corn snake</name>
    <name type="synonym">Elaphe guttata</name>
    <dbReference type="NCBI Taxonomy" id="94885"/>
    <lineage>
        <taxon>Eukaryota</taxon>
        <taxon>Metazoa</taxon>
        <taxon>Chordata</taxon>
        <taxon>Craniata</taxon>
        <taxon>Vertebrata</taxon>
        <taxon>Euteleostomi</taxon>
        <taxon>Lepidosauria</taxon>
        <taxon>Squamata</taxon>
        <taxon>Bifurcata</taxon>
        <taxon>Unidentata</taxon>
        <taxon>Episquamata</taxon>
        <taxon>Toxicofera</taxon>
        <taxon>Serpentes</taxon>
        <taxon>Colubroidea</taxon>
        <taxon>Colubridae</taxon>
        <taxon>Colubrinae</taxon>
        <taxon>Pantherophis</taxon>
    </lineage>
</organism>
<dbReference type="Gene3D" id="3.30.40.10">
    <property type="entry name" value="Zinc/RING finger domain, C3HC4 (zinc finger)"/>
    <property type="match status" value="1"/>
</dbReference>
<dbReference type="InterPro" id="IPR017907">
    <property type="entry name" value="Znf_RING_CS"/>
</dbReference>
<evidence type="ECO:0000256" key="3">
    <source>
        <dbReference type="ARBA" id="ARBA00022490"/>
    </source>
</evidence>
<dbReference type="GeneID" id="117658285"/>
<dbReference type="Pfam" id="PF00097">
    <property type="entry name" value="zf-C3HC4"/>
    <property type="match status" value="1"/>
</dbReference>
<dbReference type="InterPro" id="IPR006574">
    <property type="entry name" value="PRY"/>
</dbReference>
<dbReference type="InterPro" id="IPR001841">
    <property type="entry name" value="Znf_RING"/>
</dbReference>
<comment type="subcellular location">
    <subcellularLocation>
        <location evidence="1">Cytoplasm</location>
    </subcellularLocation>
</comment>
<dbReference type="RefSeq" id="XP_060546878.1">
    <property type="nucleotide sequence ID" value="XM_060690895.1"/>
</dbReference>
<dbReference type="InterPro" id="IPR013083">
    <property type="entry name" value="Znf_RING/FYVE/PHD"/>
</dbReference>
<dbReference type="InterPro" id="IPR013320">
    <property type="entry name" value="ConA-like_dom_sf"/>
</dbReference>
<evidence type="ECO:0000259" key="9">
    <source>
        <dbReference type="SMART" id="SM00336"/>
    </source>
</evidence>
<comment type="similarity">
    <text evidence="2">Belongs to the TRIM/RBCC family.</text>
</comment>
<dbReference type="Gene3D" id="3.30.160.60">
    <property type="entry name" value="Classic Zinc Finger"/>
    <property type="match status" value="1"/>
</dbReference>
<evidence type="ECO:0000313" key="13">
    <source>
        <dbReference type="RefSeq" id="XP_060546878.1"/>
    </source>
</evidence>
<dbReference type="SUPFAM" id="SSF57845">
    <property type="entry name" value="B-box zinc-binding domain"/>
    <property type="match status" value="1"/>
</dbReference>
<dbReference type="SMART" id="SM00184">
    <property type="entry name" value="RING"/>
    <property type="match status" value="1"/>
</dbReference>
<dbReference type="PROSITE" id="PS00518">
    <property type="entry name" value="ZF_RING_1"/>
    <property type="match status" value="1"/>
</dbReference>
<evidence type="ECO:0000313" key="12">
    <source>
        <dbReference type="Proteomes" id="UP001652622"/>
    </source>
</evidence>
<dbReference type="InterPro" id="IPR018957">
    <property type="entry name" value="Znf_C3HC4_RING-type"/>
</dbReference>
<evidence type="ECO:0000259" key="8">
    <source>
        <dbReference type="SMART" id="SM00184"/>
    </source>
</evidence>
<dbReference type="Pfam" id="PF00622">
    <property type="entry name" value="SPRY"/>
    <property type="match status" value="1"/>
</dbReference>
<feature type="domain" description="B box-type" evidence="9">
    <location>
        <begin position="93"/>
        <end position="134"/>
    </location>
</feature>
<evidence type="ECO:0000256" key="5">
    <source>
        <dbReference type="ARBA" id="ARBA00022771"/>
    </source>
</evidence>
<name>A0ABM3ZES9_PANGU</name>
<evidence type="ECO:0000256" key="6">
    <source>
        <dbReference type="ARBA" id="ARBA00022833"/>
    </source>
</evidence>
<keyword evidence="5" id="KW-0863">Zinc-finger</keyword>
<evidence type="ECO:0000259" key="11">
    <source>
        <dbReference type="SMART" id="SM00589"/>
    </source>
</evidence>
<dbReference type="SUPFAM" id="SSF49899">
    <property type="entry name" value="Concanavalin A-like lectins/glucanases"/>
    <property type="match status" value="1"/>
</dbReference>
<evidence type="ECO:0000256" key="7">
    <source>
        <dbReference type="SAM" id="MobiDB-lite"/>
    </source>
</evidence>
<keyword evidence="4" id="KW-0479">Metal-binding</keyword>
<feature type="domain" description="SPRY-associated" evidence="11">
    <location>
        <begin position="355"/>
        <end position="408"/>
    </location>
</feature>
<feature type="compositionally biased region" description="Acidic residues" evidence="7">
    <location>
        <begin position="281"/>
        <end position="324"/>
    </location>
</feature>
<dbReference type="Gene3D" id="2.60.120.920">
    <property type="match status" value="1"/>
</dbReference>
<reference evidence="13" key="1">
    <citation type="submission" date="2025-08" db="UniProtKB">
        <authorList>
            <consortium name="RefSeq"/>
        </authorList>
    </citation>
    <scope>IDENTIFICATION</scope>
    <source>
        <tissue evidence="13">Blood</tissue>
    </source>
</reference>
<dbReference type="CDD" id="cd19800">
    <property type="entry name" value="Bbox2_xNF7-like"/>
    <property type="match status" value="1"/>
</dbReference>
<feature type="domain" description="SPRY" evidence="10">
    <location>
        <begin position="409"/>
        <end position="522"/>
    </location>
</feature>
<evidence type="ECO:0000256" key="1">
    <source>
        <dbReference type="ARBA" id="ARBA00004496"/>
    </source>
</evidence>
<dbReference type="PANTHER" id="PTHR24103">
    <property type="entry name" value="E3 UBIQUITIN-PROTEIN LIGASE TRIM"/>
    <property type="match status" value="1"/>
</dbReference>
<dbReference type="CDD" id="cd13733">
    <property type="entry name" value="SPRY_PRY_C-I_1"/>
    <property type="match status" value="1"/>
</dbReference>
<evidence type="ECO:0000256" key="4">
    <source>
        <dbReference type="ARBA" id="ARBA00022723"/>
    </source>
</evidence>
<dbReference type="SMART" id="SM00589">
    <property type="entry name" value="PRY"/>
    <property type="match status" value="1"/>
</dbReference>
<evidence type="ECO:0000256" key="2">
    <source>
        <dbReference type="ARBA" id="ARBA00008518"/>
    </source>
</evidence>
<dbReference type="Pfam" id="PF13765">
    <property type="entry name" value="PRY"/>
    <property type="match status" value="1"/>
</dbReference>
<dbReference type="InterPro" id="IPR043136">
    <property type="entry name" value="B30.2/SPRY_sf"/>
</dbReference>
<feature type="domain" description="RING-type" evidence="8">
    <location>
        <begin position="16"/>
        <end position="56"/>
    </location>
</feature>
<dbReference type="SMART" id="SM00336">
    <property type="entry name" value="BBOX"/>
    <property type="match status" value="1"/>
</dbReference>
<dbReference type="SMART" id="SM00449">
    <property type="entry name" value="SPRY"/>
    <property type="match status" value="1"/>
</dbReference>
<dbReference type="PRINTS" id="PR01407">
    <property type="entry name" value="BUTYPHLNCDUF"/>
</dbReference>
<sequence>MASVREVSSFTEDLLCPICLSLFREPRMLKCGHSFCAPCLEPCIPKGQRRGLCPECRQPFTLRCITINRVLCSLVEKARLLKLDEGTQLSGTGGWFFCEEHEEPLKLFCSQDEEPVCVICRDLPQHRGHDFLPIKNAVQTYQEQLKASLKSLEEGLTRLKRSQCHQQENIIELKTCSKSLSDHISGEFVKMHQLLNDRELAIKQALENQREKNLAQMEIKLKELDYKMASHSETVCRVQASLECKDHISFLKEAKELLERVRKEQGAPDERELDAALVGEDGLEASSEDTDEYENETDEDFDEEEDEEETAEEEEKEKEEDEDGVVAVDLNLGEFKGPLQFYVWKKLLGELHPVPASIILDPNSAHPRLVLMEEDTKVQFNLNRRFWLENLPETFTYTPCVVGQKGITTGRFYWEIDVGDSTDWIVGMAKKSVKRKKQLNFLPKEGVWAIELKAGEYQALSEPRTPLSVCGKMEKVGIYLDFEGGQLSFYNSSMTHLYTFQACFHEEMLPFLSTQSSYPLSV</sequence>
<keyword evidence="12" id="KW-1185">Reference proteome</keyword>
<dbReference type="InterPro" id="IPR003877">
    <property type="entry name" value="SPRY_dom"/>
</dbReference>
<keyword evidence="6" id="KW-0862">Zinc</keyword>
<evidence type="ECO:0000259" key="10">
    <source>
        <dbReference type="SMART" id="SM00449"/>
    </source>
</evidence>
<dbReference type="Proteomes" id="UP001652622">
    <property type="component" value="Unplaced"/>
</dbReference>
<proteinExistence type="inferred from homology"/>